<dbReference type="Proteomes" id="UP001596484">
    <property type="component" value="Unassembled WGS sequence"/>
</dbReference>
<sequence>MTEHLDEEDAKLVVLARGAMGRTGGRQGAAVRDLDGRTYAAGPVSLDALTLTALQAAIAAALSSGAEGFEAAAVVGDLPGSAAEIVTAVRDTEPGVLALTEVTASAKLIAARADGSDPYVMGRGPYRPTSGDAHEH</sequence>
<dbReference type="EMBL" id="JBHTCS010000028">
    <property type="protein sequence ID" value="MFC7450713.1"/>
    <property type="molecule type" value="Genomic_DNA"/>
</dbReference>
<dbReference type="InterPro" id="IPR016193">
    <property type="entry name" value="Cytidine_deaminase-like"/>
</dbReference>
<evidence type="ECO:0000313" key="2">
    <source>
        <dbReference type="Proteomes" id="UP001596484"/>
    </source>
</evidence>
<proteinExistence type="predicted"/>
<gene>
    <name evidence="1" type="ORF">ACFQS9_22705</name>
</gene>
<organism evidence="1 2">
    <name type="scientific">Rhodococcus daqingensis</name>
    <dbReference type="NCBI Taxonomy" id="2479363"/>
    <lineage>
        <taxon>Bacteria</taxon>
        <taxon>Bacillati</taxon>
        <taxon>Actinomycetota</taxon>
        <taxon>Actinomycetes</taxon>
        <taxon>Mycobacteriales</taxon>
        <taxon>Nocardiaceae</taxon>
        <taxon>Rhodococcus</taxon>
    </lineage>
</organism>
<reference evidence="2" key="1">
    <citation type="journal article" date="2019" name="Int. J. Syst. Evol. Microbiol.">
        <title>The Global Catalogue of Microorganisms (GCM) 10K type strain sequencing project: providing services to taxonomists for standard genome sequencing and annotation.</title>
        <authorList>
            <consortium name="The Broad Institute Genomics Platform"/>
            <consortium name="The Broad Institute Genome Sequencing Center for Infectious Disease"/>
            <person name="Wu L."/>
            <person name="Ma J."/>
        </authorList>
    </citation>
    <scope>NUCLEOTIDE SEQUENCE [LARGE SCALE GENOMIC DNA]</scope>
    <source>
        <strain evidence="2">ICMP 19430</strain>
    </source>
</reference>
<dbReference type="RefSeq" id="WP_378408819.1">
    <property type="nucleotide sequence ID" value="NZ_JBHTCS010000028.1"/>
</dbReference>
<keyword evidence="2" id="KW-1185">Reference proteome</keyword>
<comment type="caution">
    <text evidence="1">The sequence shown here is derived from an EMBL/GenBank/DDBJ whole genome shotgun (WGS) entry which is preliminary data.</text>
</comment>
<dbReference type="Gene3D" id="3.40.140.10">
    <property type="entry name" value="Cytidine Deaminase, domain 2"/>
    <property type="match status" value="1"/>
</dbReference>
<evidence type="ECO:0000313" key="1">
    <source>
        <dbReference type="EMBL" id="MFC7450713.1"/>
    </source>
</evidence>
<name>A0ABW2S561_9NOCA</name>
<protein>
    <submittedName>
        <fullName evidence="1">Cytidine deaminase</fullName>
    </submittedName>
</protein>
<dbReference type="SUPFAM" id="SSF53927">
    <property type="entry name" value="Cytidine deaminase-like"/>
    <property type="match status" value="1"/>
</dbReference>
<accession>A0ABW2S561</accession>